<evidence type="ECO:0000256" key="10">
    <source>
        <dbReference type="ARBA" id="ARBA00023136"/>
    </source>
</evidence>
<keyword evidence="5 16" id="KW-0812">Transmembrane</keyword>
<dbReference type="SUPFAM" id="SSF48452">
    <property type="entry name" value="TPR-like"/>
    <property type="match status" value="1"/>
</dbReference>
<dbReference type="Pfam" id="PF14853">
    <property type="entry name" value="Fis1_TPR_C"/>
    <property type="match status" value="1"/>
</dbReference>
<keyword evidence="10 14" id="KW-0472">Membrane</keyword>
<dbReference type="InterPro" id="IPR033745">
    <property type="entry name" value="Fis1_cytosol"/>
</dbReference>
<dbReference type="InterPro" id="IPR028058">
    <property type="entry name" value="Fis1_TPR_N"/>
</dbReference>
<keyword evidence="6" id="KW-0053">Apoptosis</keyword>
<organism evidence="17">
    <name type="scientific">Phallusia mammillata</name>
    <dbReference type="NCBI Taxonomy" id="59560"/>
    <lineage>
        <taxon>Eukaryota</taxon>
        <taxon>Metazoa</taxon>
        <taxon>Chordata</taxon>
        <taxon>Tunicata</taxon>
        <taxon>Ascidiacea</taxon>
        <taxon>Phlebobranchia</taxon>
        <taxon>Ascidiidae</taxon>
        <taxon>Phallusia</taxon>
    </lineage>
</organism>
<dbReference type="Gene3D" id="1.25.40.10">
    <property type="entry name" value="Tetratricopeptide repeat domain"/>
    <property type="match status" value="1"/>
</dbReference>
<evidence type="ECO:0000256" key="6">
    <source>
        <dbReference type="ARBA" id="ARBA00022703"/>
    </source>
</evidence>
<keyword evidence="8 16" id="KW-1133">Transmembrane helix</keyword>
<feature type="repeat" description="TPR" evidence="15">
    <location>
        <begin position="74"/>
        <end position="107"/>
    </location>
</feature>
<evidence type="ECO:0000256" key="5">
    <source>
        <dbReference type="ARBA" id="ARBA00022692"/>
    </source>
</evidence>
<dbReference type="InterPro" id="IPR011990">
    <property type="entry name" value="TPR-like_helical_dom_sf"/>
</dbReference>
<evidence type="ECO:0000256" key="16">
    <source>
        <dbReference type="SAM" id="Phobius"/>
    </source>
</evidence>
<evidence type="ECO:0000256" key="7">
    <source>
        <dbReference type="ARBA" id="ARBA00022787"/>
    </source>
</evidence>
<dbReference type="GO" id="GO:0016559">
    <property type="term" value="P:peroxisome fission"/>
    <property type="evidence" value="ECO:0007669"/>
    <property type="project" value="TreeGrafter"/>
</dbReference>
<protein>
    <recommendedName>
        <fullName evidence="4 14">Mitochondrial fission 1 protein</fullName>
    </recommendedName>
</protein>
<dbReference type="InterPro" id="IPR019734">
    <property type="entry name" value="TPR_rpt"/>
</dbReference>
<evidence type="ECO:0000313" key="17">
    <source>
        <dbReference type="EMBL" id="CAB3246341.1"/>
    </source>
</evidence>
<evidence type="ECO:0000256" key="11">
    <source>
        <dbReference type="ARBA" id="ARBA00023140"/>
    </source>
</evidence>
<evidence type="ECO:0000256" key="8">
    <source>
        <dbReference type="ARBA" id="ARBA00022989"/>
    </source>
</evidence>
<evidence type="ECO:0000256" key="12">
    <source>
        <dbReference type="ARBA" id="ARBA00054909"/>
    </source>
</evidence>
<evidence type="ECO:0000256" key="13">
    <source>
        <dbReference type="ARBA" id="ARBA00064597"/>
    </source>
</evidence>
<feature type="transmembrane region" description="Helical" evidence="16">
    <location>
        <begin position="126"/>
        <end position="152"/>
    </location>
</feature>
<evidence type="ECO:0000256" key="9">
    <source>
        <dbReference type="ARBA" id="ARBA00023128"/>
    </source>
</evidence>
<keyword evidence="15" id="KW-0802">TPR repeat</keyword>
<keyword evidence="7 14" id="KW-1000">Mitochondrion outer membrane</keyword>
<evidence type="ECO:0000256" key="2">
    <source>
        <dbReference type="ARBA" id="ARBA00004572"/>
    </source>
</evidence>
<proteinExistence type="evidence at transcript level"/>
<comment type="domain">
    <text evidence="14">The C-terminus is required for mitochondrial localization, while the N-terminus is necessary for mitochondrial fission.</text>
</comment>
<comment type="subunit">
    <text evidence="13">Interacts with DNM1L/DLP1 through the TPR region; may form part of a larger protein complex at the endoplasmic reticulum-mitochondrial interface during mitochondrial fission. Interacts with MARCHF5. Interacts with MIEF1. Interacts with PEX11A, PEX11B and PEX11G.</text>
</comment>
<sequence>MNKMDVIIKDVINPDEIMKFEEKYKKEEAMGCICPETQFEYAWCLVRSPYADDWKTGFELLKKLYDIGDDHAKRDYLYYMAIAKFKMKKYDDALEYCQAILKVQPQNHQVKQLKAYIESKMKKEGLLGMAVIGGAGLVLGIGAAALAAIAVASKK</sequence>
<dbReference type="PIRSF" id="PIRSF008835">
    <property type="entry name" value="TPR_repeat_11_Fis1"/>
    <property type="match status" value="1"/>
</dbReference>
<dbReference type="PROSITE" id="PS50005">
    <property type="entry name" value="TPR"/>
    <property type="match status" value="1"/>
</dbReference>
<dbReference type="GO" id="GO:0000422">
    <property type="term" value="P:autophagy of mitochondrion"/>
    <property type="evidence" value="ECO:0007669"/>
    <property type="project" value="TreeGrafter"/>
</dbReference>
<keyword evidence="11" id="KW-0576">Peroxisome</keyword>
<comment type="subcellular location">
    <subcellularLocation>
        <location evidence="2">Mitochondrion outer membrane</location>
        <topology evidence="2">Single-pass membrane protein</topology>
    </subcellularLocation>
    <subcellularLocation>
        <location evidence="1">Peroxisome membrane</location>
        <topology evidence="1">Single-pass membrane protein</topology>
    </subcellularLocation>
</comment>
<evidence type="ECO:0000256" key="3">
    <source>
        <dbReference type="ARBA" id="ARBA00008937"/>
    </source>
</evidence>
<evidence type="ECO:0000256" key="1">
    <source>
        <dbReference type="ARBA" id="ARBA00004549"/>
    </source>
</evidence>
<comment type="similarity">
    <text evidence="3 14">Belongs to the FIS1 family.</text>
</comment>
<dbReference type="InterPro" id="IPR016543">
    <property type="entry name" value="Fis1"/>
</dbReference>
<dbReference type="GO" id="GO:0005741">
    <property type="term" value="C:mitochondrial outer membrane"/>
    <property type="evidence" value="ECO:0007669"/>
    <property type="project" value="UniProtKB-SubCell"/>
</dbReference>
<keyword evidence="9 14" id="KW-0496">Mitochondrion</keyword>
<dbReference type="FunFam" id="1.25.40.10:FF:000147">
    <property type="entry name" value="Mitochondrial fission 1 protein"/>
    <property type="match status" value="1"/>
</dbReference>
<dbReference type="CDD" id="cd12212">
    <property type="entry name" value="Fis1"/>
    <property type="match status" value="1"/>
</dbReference>
<reference evidence="17" key="1">
    <citation type="submission" date="2020-04" db="EMBL/GenBank/DDBJ databases">
        <authorList>
            <person name="Neveu A P."/>
        </authorList>
    </citation>
    <scope>NUCLEOTIDE SEQUENCE</scope>
    <source>
        <tissue evidence="17">Whole embryo</tissue>
    </source>
</reference>
<accession>A0A6F9DCB9</accession>
<comment type="function">
    <text evidence="12">Involved in the fragmentation of the mitochondrial network and its perinuclear clustering. Plays a minor role in the recruitment and association of the fission mediator dynamin-related protein 1 (DNM1L) to the mitochondrial surface and mitochondrial fission. May not be essential for the assembly of functional fission complexes and the subsequent membrane scission event. Also mediates peroxisomal fission. May act when the products of fission are directed toward mitochondrial homeostasis, mitophagy, or apoptosis. Can induce cytochrome c release from the mitochondrion to the cytosol, ultimately leading to apoptosis.</text>
</comment>
<dbReference type="AlphaFoldDB" id="A0A6F9DCB9"/>
<dbReference type="GO" id="GO:0000266">
    <property type="term" value="P:mitochondrial fission"/>
    <property type="evidence" value="ECO:0007669"/>
    <property type="project" value="UniProtKB-UniRule"/>
</dbReference>
<dbReference type="PANTHER" id="PTHR13247">
    <property type="entry name" value="TETRATRICOPEPTIDE REPEAT PROTEIN 11 TPR REPEAT PROTEIN 11"/>
    <property type="match status" value="1"/>
</dbReference>
<dbReference type="PANTHER" id="PTHR13247:SF0">
    <property type="entry name" value="MITOCHONDRIAL FISSION 1 PROTEIN"/>
    <property type="match status" value="1"/>
</dbReference>
<dbReference type="GO" id="GO:0005778">
    <property type="term" value="C:peroxisomal membrane"/>
    <property type="evidence" value="ECO:0007669"/>
    <property type="project" value="UniProtKB-SubCell"/>
</dbReference>
<dbReference type="EMBL" id="LR785190">
    <property type="protein sequence ID" value="CAB3246341.1"/>
    <property type="molecule type" value="mRNA"/>
</dbReference>
<evidence type="ECO:0000256" key="4">
    <source>
        <dbReference type="ARBA" id="ARBA00014314"/>
    </source>
</evidence>
<name>A0A6F9DCB9_9ASCI</name>
<evidence type="ECO:0000256" key="14">
    <source>
        <dbReference type="PIRNR" id="PIRNR008835"/>
    </source>
</evidence>
<dbReference type="InterPro" id="IPR028061">
    <property type="entry name" value="Fis1_TPR_C"/>
</dbReference>
<gene>
    <name evidence="17" type="primary">Fis1</name>
</gene>
<dbReference type="SMART" id="SM00028">
    <property type="entry name" value="TPR"/>
    <property type="match status" value="1"/>
</dbReference>
<evidence type="ECO:0000256" key="15">
    <source>
        <dbReference type="PROSITE-ProRule" id="PRU00339"/>
    </source>
</evidence>
<dbReference type="Pfam" id="PF14852">
    <property type="entry name" value="Fis1_TPR_N"/>
    <property type="match status" value="1"/>
</dbReference>
<dbReference type="GO" id="GO:0043653">
    <property type="term" value="P:mitochondrial fragmentation involved in apoptotic process"/>
    <property type="evidence" value="ECO:0007669"/>
    <property type="project" value="TreeGrafter"/>
</dbReference>